<keyword evidence="3" id="KW-1185">Reference proteome</keyword>
<name>A0AAV3U9V3_9ALTE</name>
<dbReference type="EMBL" id="BAABLX010000078">
    <property type="protein sequence ID" value="GAA4959725.1"/>
    <property type="molecule type" value="Genomic_DNA"/>
</dbReference>
<evidence type="ECO:0000313" key="3">
    <source>
        <dbReference type="Proteomes" id="UP001409585"/>
    </source>
</evidence>
<dbReference type="AlphaFoldDB" id="A0AAV3U9V3"/>
<sequence>MFTVPFLLQACQTQQAQPQAQSQPEPAAAPAPASKPASGVTYSTFINPELNIFSYLAEGNQSMALEDQLVAPWSMMIPVVSPEDGQQYVVTNCLQALSTAQLGIAPESPVAYPQFRYGVVQCMAIQLAHNMEQAEYSYLGDPIIDGSFLQQMPASSAFVVTEQDALRARSSQGSAAEISPVVHYQPQGDYSAVFDLGFGSQTVTVLARGDVNLDGTEDALLQVTNTEYNGTYRLSFLFVVTKLAANEPLQLIGGY</sequence>
<proteinExistence type="predicted"/>
<comment type="caution">
    <text evidence="2">The sequence shown here is derived from an EMBL/GenBank/DDBJ whole genome shotgun (WGS) entry which is preliminary data.</text>
</comment>
<accession>A0AAV3U9V3</accession>
<reference evidence="3" key="1">
    <citation type="journal article" date="2019" name="Int. J. Syst. Evol. Microbiol.">
        <title>The Global Catalogue of Microorganisms (GCM) 10K type strain sequencing project: providing services to taxonomists for standard genome sequencing and annotation.</title>
        <authorList>
            <consortium name="The Broad Institute Genomics Platform"/>
            <consortium name="The Broad Institute Genome Sequencing Center for Infectious Disease"/>
            <person name="Wu L."/>
            <person name="Ma J."/>
        </authorList>
    </citation>
    <scope>NUCLEOTIDE SEQUENCE [LARGE SCALE GENOMIC DNA]</scope>
    <source>
        <strain evidence="3">JCM 19134</strain>
    </source>
</reference>
<feature type="region of interest" description="Disordered" evidence="1">
    <location>
        <begin position="15"/>
        <end position="35"/>
    </location>
</feature>
<dbReference type="Proteomes" id="UP001409585">
    <property type="component" value="Unassembled WGS sequence"/>
</dbReference>
<organism evidence="2 3">
    <name type="scientific">Halioxenophilus aromaticivorans</name>
    <dbReference type="NCBI Taxonomy" id="1306992"/>
    <lineage>
        <taxon>Bacteria</taxon>
        <taxon>Pseudomonadati</taxon>
        <taxon>Pseudomonadota</taxon>
        <taxon>Gammaproteobacteria</taxon>
        <taxon>Alteromonadales</taxon>
        <taxon>Alteromonadaceae</taxon>
        <taxon>Halioxenophilus</taxon>
    </lineage>
</organism>
<evidence type="ECO:0000256" key="1">
    <source>
        <dbReference type="SAM" id="MobiDB-lite"/>
    </source>
</evidence>
<protein>
    <recommendedName>
        <fullName evidence="4">Lipoprotein</fullName>
    </recommendedName>
</protein>
<evidence type="ECO:0008006" key="4">
    <source>
        <dbReference type="Google" id="ProtNLM"/>
    </source>
</evidence>
<evidence type="ECO:0000313" key="2">
    <source>
        <dbReference type="EMBL" id="GAA4959725.1"/>
    </source>
</evidence>
<gene>
    <name evidence="2" type="ORF">GCM10025791_46060</name>
</gene>